<evidence type="ECO:0000313" key="2">
    <source>
        <dbReference type="EMBL" id="KAG5962103.1"/>
    </source>
</evidence>
<accession>A0A9P7MNS0</accession>
<comment type="caution">
    <text evidence="2">The sequence shown here is derived from an EMBL/GenBank/DDBJ whole genome shotgun (WGS) entry which is preliminary data.</text>
</comment>
<sequence length="278" mass="30579">MSTIHDVLARPSPEPDLGWASRGPNVYSESWVPVSEWRPWVDFTHQNLTSMYAQVLNTCWSGGDPQSISISGRGDLLVPDERSLNIFVARYLWPFVNGALERAASIINLGQEPLGLAPGSFGQNIASPDWGLFSMPTPMPQEMLDILLPGLNKLSTKWYPEMRLSEHQSVRSEWASPVSQVSTCAALSDCRYGFLITDEALVVLRFTKKRLDASGTQSGDDNNPTGAVNVELLPPEYAVIPMSASGKENLTVKLAVFCLCLMASGGHHRLDYGYPPLR</sequence>
<gene>
    <name evidence="2" type="ORF">E4U56_003491</name>
    <name evidence="1" type="ORF">E4U57_000256</name>
</gene>
<organism evidence="2 4">
    <name type="scientific">Claviceps arundinis</name>
    <dbReference type="NCBI Taxonomy" id="1623583"/>
    <lineage>
        <taxon>Eukaryota</taxon>
        <taxon>Fungi</taxon>
        <taxon>Dikarya</taxon>
        <taxon>Ascomycota</taxon>
        <taxon>Pezizomycotina</taxon>
        <taxon>Sordariomycetes</taxon>
        <taxon>Hypocreomycetidae</taxon>
        <taxon>Hypocreales</taxon>
        <taxon>Clavicipitaceae</taxon>
        <taxon>Claviceps</taxon>
    </lineage>
</organism>
<keyword evidence="3" id="KW-1185">Reference proteome</keyword>
<proteinExistence type="predicted"/>
<name>A0A9P7MNS0_9HYPO</name>
<dbReference type="AlphaFoldDB" id="A0A9P7MNS0"/>
<dbReference type="OrthoDB" id="4367324at2759"/>
<evidence type="ECO:0000313" key="3">
    <source>
        <dbReference type="Proteomes" id="UP000742024"/>
    </source>
</evidence>
<dbReference type="Proteomes" id="UP000742024">
    <property type="component" value="Unassembled WGS sequence"/>
</dbReference>
<dbReference type="EMBL" id="SRPR01000104">
    <property type="protein sequence ID" value="KAG5960165.1"/>
    <property type="molecule type" value="Genomic_DNA"/>
</dbReference>
<dbReference type="EMBL" id="SRPS01000229">
    <property type="protein sequence ID" value="KAG5962103.1"/>
    <property type="molecule type" value="Genomic_DNA"/>
</dbReference>
<dbReference type="Proteomes" id="UP000784919">
    <property type="component" value="Unassembled WGS sequence"/>
</dbReference>
<reference evidence="2 3" key="1">
    <citation type="journal article" date="2020" name="bioRxiv">
        <title>Whole genome comparisons of ergot fungi reveals the divergence and evolution of species within the genus Claviceps are the result of varying mechanisms driving genome evolution and host range expansion.</title>
        <authorList>
            <person name="Wyka S.A."/>
            <person name="Mondo S.J."/>
            <person name="Liu M."/>
            <person name="Dettman J."/>
            <person name="Nalam V."/>
            <person name="Broders K.D."/>
        </authorList>
    </citation>
    <scope>NUCLEOTIDE SEQUENCE</scope>
    <source>
        <strain evidence="2">CCC 1102</strain>
        <strain evidence="1 3">LM583</strain>
    </source>
</reference>
<evidence type="ECO:0000313" key="4">
    <source>
        <dbReference type="Proteomes" id="UP000784919"/>
    </source>
</evidence>
<protein>
    <submittedName>
        <fullName evidence="2">Uncharacterized protein</fullName>
    </submittedName>
</protein>
<evidence type="ECO:0000313" key="1">
    <source>
        <dbReference type="EMBL" id="KAG5960165.1"/>
    </source>
</evidence>